<evidence type="ECO:0000313" key="2">
    <source>
        <dbReference type="EMBL" id="KAF2993309.1"/>
    </source>
</evidence>
<dbReference type="AlphaFoldDB" id="A0A9P4W398"/>
<accession>A0A9P4W398</accession>
<dbReference type="EMBL" id="SWKU01000055">
    <property type="protein sequence ID" value="KAF2993309.1"/>
    <property type="molecule type" value="Genomic_DNA"/>
</dbReference>
<feature type="transmembrane region" description="Helical" evidence="1">
    <location>
        <begin position="33"/>
        <end position="51"/>
    </location>
</feature>
<keyword evidence="1" id="KW-1133">Transmembrane helix</keyword>
<evidence type="ECO:0000313" key="3">
    <source>
        <dbReference type="Proteomes" id="UP000801428"/>
    </source>
</evidence>
<comment type="caution">
    <text evidence="2">The sequence shown here is derived from an EMBL/GenBank/DDBJ whole genome shotgun (WGS) entry which is preliminary data.</text>
</comment>
<proteinExistence type="predicted"/>
<name>A0A9P4W398_CURKU</name>
<organism evidence="2 3">
    <name type="scientific">Curvularia kusanoi</name>
    <name type="common">Cochliobolus kusanoi</name>
    <dbReference type="NCBI Taxonomy" id="90978"/>
    <lineage>
        <taxon>Eukaryota</taxon>
        <taxon>Fungi</taxon>
        <taxon>Dikarya</taxon>
        <taxon>Ascomycota</taxon>
        <taxon>Pezizomycotina</taxon>
        <taxon>Dothideomycetes</taxon>
        <taxon>Pleosporomycetidae</taxon>
        <taxon>Pleosporales</taxon>
        <taxon>Pleosporineae</taxon>
        <taxon>Pleosporaceae</taxon>
        <taxon>Curvularia</taxon>
    </lineage>
</organism>
<keyword evidence="3" id="KW-1185">Reference proteome</keyword>
<sequence length="60" mass="6698">MAAISHLIAARSEYAMAQLAKRDNWAQREPGVIVVLVIVFLVFCLLIGLFISKRKNANRA</sequence>
<keyword evidence="1" id="KW-0472">Membrane</keyword>
<gene>
    <name evidence="2" type="ORF">E8E13_000500</name>
</gene>
<dbReference type="Proteomes" id="UP000801428">
    <property type="component" value="Unassembled WGS sequence"/>
</dbReference>
<evidence type="ECO:0000256" key="1">
    <source>
        <dbReference type="SAM" id="Phobius"/>
    </source>
</evidence>
<dbReference type="OrthoDB" id="5402816at2759"/>
<protein>
    <submittedName>
        <fullName evidence="2">Uncharacterized protein</fullName>
    </submittedName>
</protein>
<reference evidence="2" key="1">
    <citation type="submission" date="2019-04" db="EMBL/GenBank/DDBJ databases">
        <title>Sequencing of skin fungus with MAO and IRED activity.</title>
        <authorList>
            <person name="Marsaioli A.J."/>
            <person name="Bonatto J.M.C."/>
            <person name="Reis Junior O."/>
        </authorList>
    </citation>
    <scope>NUCLEOTIDE SEQUENCE</scope>
    <source>
        <strain evidence="2">30M1</strain>
    </source>
</reference>
<keyword evidence="1" id="KW-0812">Transmembrane</keyword>